<protein>
    <submittedName>
        <fullName evidence="2">Putative ATP-dependent RNA helicase DDX5</fullName>
    </submittedName>
</protein>
<sequence length="106" mass="12112">MLDMGFEPQIRKAVLITRPDRQSVMTSATWPEGVRDLASKLMKEPITVVVGSLDLKAVHTVTQKIVMCDDDDKKEEVSVLFFLFFSALRNSSIIFILHYYVIQEYG</sequence>
<organism evidence="2 3">
    <name type="scientific">Portunus trituberculatus</name>
    <name type="common">Swimming crab</name>
    <name type="synonym">Neptunus trituberculatus</name>
    <dbReference type="NCBI Taxonomy" id="210409"/>
    <lineage>
        <taxon>Eukaryota</taxon>
        <taxon>Metazoa</taxon>
        <taxon>Ecdysozoa</taxon>
        <taxon>Arthropoda</taxon>
        <taxon>Crustacea</taxon>
        <taxon>Multicrustacea</taxon>
        <taxon>Malacostraca</taxon>
        <taxon>Eumalacostraca</taxon>
        <taxon>Eucarida</taxon>
        <taxon>Decapoda</taxon>
        <taxon>Pleocyemata</taxon>
        <taxon>Brachyura</taxon>
        <taxon>Eubrachyura</taxon>
        <taxon>Portunoidea</taxon>
        <taxon>Portunidae</taxon>
        <taxon>Portuninae</taxon>
        <taxon>Portunus</taxon>
    </lineage>
</organism>
<name>A0A5B7J3Q2_PORTR</name>
<dbReference type="PANTHER" id="PTHR47958">
    <property type="entry name" value="ATP-DEPENDENT RNA HELICASE DBP3"/>
    <property type="match status" value="1"/>
</dbReference>
<dbReference type="InterPro" id="IPR027417">
    <property type="entry name" value="P-loop_NTPase"/>
</dbReference>
<accession>A0A5B7J3Q2</accession>
<dbReference type="Proteomes" id="UP000324222">
    <property type="component" value="Unassembled WGS sequence"/>
</dbReference>
<keyword evidence="2" id="KW-0378">Hydrolase</keyword>
<dbReference type="Gene3D" id="3.40.50.300">
    <property type="entry name" value="P-loop containing nucleotide triphosphate hydrolases"/>
    <property type="match status" value="1"/>
</dbReference>
<reference evidence="2 3" key="1">
    <citation type="submission" date="2019-05" db="EMBL/GenBank/DDBJ databases">
        <title>Another draft genome of Portunus trituberculatus and its Hox gene families provides insights of decapod evolution.</title>
        <authorList>
            <person name="Jeong J.-H."/>
            <person name="Song I."/>
            <person name="Kim S."/>
            <person name="Choi T."/>
            <person name="Kim D."/>
            <person name="Ryu S."/>
            <person name="Kim W."/>
        </authorList>
    </citation>
    <scope>NUCLEOTIDE SEQUENCE [LARGE SCALE GENOMIC DNA]</scope>
    <source>
        <tissue evidence="2">Muscle</tissue>
    </source>
</reference>
<dbReference type="SUPFAM" id="SSF52540">
    <property type="entry name" value="P-loop containing nucleoside triphosphate hydrolases"/>
    <property type="match status" value="1"/>
</dbReference>
<gene>
    <name evidence="2" type="primary">DDX5</name>
    <name evidence="2" type="ORF">E2C01_086401</name>
</gene>
<evidence type="ECO:0000313" key="3">
    <source>
        <dbReference type="Proteomes" id="UP000324222"/>
    </source>
</evidence>
<feature type="transmembrane region" description="Helical" evidence="1">
    <location>
        <begin position="79"/>
        <end position="102"/>
    </location>
</feature>
<keyword evidence="2" id="KW-0347">Helicase</keyword>
<keyword evidence="2" id="KW-0067">ATP-binding</keyword>
<keyword evidence="1" id="KW-1133">Transmembrane helix</keyword>
<dbReference type="OrthoDB" id="196131at2759"/>
<proteinExistence type="predicted"/>
<dbReference type="GO" id="GO:0004386">
    <property type="term" value="F:helicase activity"/>
    <property type="evidence" value="ECO:0007669"/>
    <property type="project" value="UniProtKB-KW"/>
</dbReference>
<comment type="caution">
    <text evidence="2">The sequence shown here is derived from an EMBL/GenBank/DDBJ whole genome shotgun (WGS) entry which is preliminary data.</text>
</comment>
<keyword evidence="3" id="KW-1185">Reference proteome</keyword>
<keyword evidence="1" id="KW-0812">Transmembrane</keyword>
<evidence type="ECO:0000256" key="1">
    <source>
        <dbReference type="SAM" id="Phobius"/>
    </source>
</evidence>
<keyword evidence="2" id="KW-0547">Nucleotide-binding</keyword>
<dbReference type="EMBL" id="VSRR010087510">
    <property type="protein sequence ID" value="MPC91370.1"/>
    <property type="molecule type" value="Genomic_DNA"/>
</dbReference>
<keyword evidence="1" id="KW-0472">Membrane</keyword>
<dbReference type="AlphaFoldDB" id="A0A5B7J3Q2"/>
<evidence type="ECO:0000313" key="2">
    <source>
        <dbReference type="EMBL" id="MPC91370.1"/>
    </source>
</evidence>